<feature type="binding site" evidence="15">
    <location>
        <position position="524"/>
    </location>
    <ligand>
        <name>Ca(2+)</name>
        <dbReference type="ChEBI" id="CHEBI:29108"/>
    </ligand>
</feature>
<feature type="binding site" evidence="15">
    <location>
        <position position="503"/>
    </location>
    <ligand>
        <name>Ca(2+)</name>
        <dbReference type="ChEBI" id="CHEBI:29108"/>
    </ligand>
</feature>
<feature type="active site" description="Charge relay system" evidence="15">
    <location>
        <position position="461"/>
    </location>
</feature>
<keyword evidence="11 15" id="KW-0106">Calcium</keyword>
<organism evidence="17 18">
    <name type="scientific">Heterobasidion irregulare (strain TC 32-1)</name>
    <dbReference type="NCBI Taxonomy" id="747525"/>
    <lineage>
        <taxon>Eukaryota</taxon>
        <taxon>Fungi</taxon>
        <taxon>Dikarya</taxon>
        <taxon>Basidiomycota</taxon>
        <taxon>Agaricomycotina</taxon>
        <taxon>Agaricomycetes</taxon>
        <taxon>Russulales</taxon>
        <taxon>Bondarzewiaceae</taxon>
        <taxon>Heterobasidion</taxon>
        <taxon>Heterobasidion annosum species complex</taxon>
    </lineage>
</organism>
<keyword evidence="6 15" id="KW-0645">Protease</keyword>
<dbReference type="PROSITE" id="PS51695">
    <property type="entry name" value="SEDOLISIN"/>
    <property type="match status" value="1"/>
</dbReference>
<dbReference type="InterPro" id="IPR036852">
    <property type="entry name" value="Peptidase_S8/S53_dom_sf"/>
</dbReference>
<dbReference type="GO" id="GO:0005576">
    <property type="term" value="C:extracellular region"/>
    <property type="evidence" value="ECO:0007669"/>
    <property type="project" value="UniProtKB-SubCell"/>
</dbReference>
<comment type="subcellular location">
    <subcellularLocation>
        <location evidence="3">Secreted</location>
        <location evidence="3">Extracellular space</location>
    </subcellularLocation>
</comment>
<feature type="binding site" evidence="15">
    <location>
        <position position="522"/>
    </location>
    <ligand>
        <name>Ca(2+)</name>
        <dbReference type="ChEBI" id="CHEBI:29108"/>
    </ligand>
</feature>
<evidence type="ECO:0000256" key="13">
    <source>
        <dbReference type="ARBA" id="ARBA00023145"/>
    </source>
</evidence>
<name>W4KJ11_HETIT</name>
<dbReference type="EC" id="3.4.14.10" evidence="4"/>
<dbReference type="InterPro" id="IPR000209">
    <property type="entry name" value="Peptidase_S8/S53_dom"/>
</dbReference>
<dbReference type="Pfam" id="PF00082">
    <property type="entry name" value="Peptidase_S8"/>
    <property type="match status" value="1"/>
</dbReference>
<evidence type="ECO:0000256" key="7">
    <source>
        <dbReference type="ARBA" id="ARBA00022723"/>
    </source>
</evidence>
<reference evidence="17 18" key="1">
    <citation type="journal article" date="2012" name="New Phytol.">
        <title>Insight into trade-off between wood decay and parasitism from the genome of a fungal forest pathogen.</title>
        <authorList>
            <person name="Olson A."/>
            <person name="Aerts A."/>
            <person name="Asiegbu F."/>
            <person name="Belbahri L."/>
            <person name="Bouzid O."/>
            <person name="Broberg A."/>
            <person name="Canback B."/>
            <person name="Coutinho P.M."/>
            <person name="Cullen D."/>
            <person name="Dalman K."/>
            <person name="Deflorio G."/>
            <person name="van Diepen L.T."/>
            <person name="Dunand C."/>
            <person name="Duplessis S."/>
            <person name="Durling M."/>
            <person name="Gonthier P."/>
            <person name="Grimwood J."/>
            <person name="Fossdal C.G."/>
            <person name="Hansson D."/>
            <person name="Henrissat B."/>
            <person name="Hietala A."/>
            <person name="Himmelstrand K."/>
            <person name="Hoffmeister D."/>
            <person name="Hogberg N."/>
            <person name="James T.Y."/>
            <person name="Karlsson M."/>
            <person name="Kohler A."/>
            <person name="Kues U."/>
            <person name="Lee Y.H."/>
            <person name="Lin Y.C."/>
            <person name="Lind M."/>
            <person name="Lindquist E."/>
            <person name="Lombard V."/>
            <person name="Lucas S."/>
            <person name="Lunden K."/>
            <person name="Morin E."/>
            <person name="Murat C."/>
            <person name="Park J."/>
            <person name="Raffaello T."/>
            <person name="Rouze P."/>
            <person name="Salamov A."/>
            <person name="Schmutz J."/>
            <person name="Solheim H."/>
            <person name="Stahlberg J."/>
            <person name="Velez H."/>
            <person name="de Vries R.P."/>
            <person name="Wiebenga A."/>
            <person name="Woodward S."/>
            <person name="Yakovlev I."/>
            <person name="Garbelotto M."/>
            <person name="Martin F."/>
            <person name="Grigoriev I.V."/>
            <person name="Stenlid J."/>
        </authorList>
    </citation>
    <scope>NUCLEOTIDE SEQUENCE [LARGE SCALE GENOMIC DNA]</scope>
    <source>
        <strain evidence="17 18">TC 32-1</strain>
    </source>
</reference>
<dbReference type="RefSeq" id="XP_009541815.1">
    <property type="nucleotide sequence ID" value="XM_009543520.1"/>
</dbReference>
<protein>
    <recommendedName>
        <fullName evidence="4">tripeptidyl-peptidase II</fullName>
        <ecNumber evidence="4">3.4.14.10</ecNumber>
    </recommendedName>
</protein>
<dbReference type="InterPro" id="IPR015366">
    <property type="entry name" value="S53_propep"/>
</dbReference>
<dbReference type="GO" id="GO:0046872">
    <property type="term" value="F:metal ion binding"/>
    <property type="evidence" value="ECO:0007669"/>
    <property type="project" value="UniProtKB-UniRule"/>
</dbReference>
<keyword evidence="5" id="KW-0964">Secreted</keyword>
<gene>
    <name evidence="17" type="ORF">HETIRDRAFT_44412</name>
</gene>
<evidence type="ECO:0000256" key="11">
    <source>
        <dbReference type="ARBA" id="ARBA00022837"/>
    </source>
</evidence>
<dbReference type="GO" id="GO:0008240">
    <property type="term" value="F:tripeptidyl-peptidase activity"/>
    <property type="evidence" value="ECO:0007669"/>
    <property type="project" value="UniProtKB-EC"/>
</dbReference>
<comment type="cofactor">
    <cofactor evidence="15">
        <name>Ca(2+)</name>
        <dbReference type="ChEBI" id="CHEBI:29108"/>
    </cofactor>
    <text evidence="15">Binds 1 Ca(2+) ion per subunit.</text>
</comment>
<evidence type="ECO:0000256" key="14">
    <source>
        <dbReference type="ARBA" id="ARBA00023180"/>
    </source>
</evidence>
<evidence type="ECO:0000256" key="5">
    <source>
        <dbReference type="ARBA" id="ARBA00022525"/>
    </source>
</evidence>
<keyword evidence="8" id="KW-0732">Signal</keyword>
<evidence type="ECO:0000256" key="6">
    <source>
        <dbReference type="ARBA" id="ARBA00022670"/>
    </source>
</evidence>
<keyword evidence="10 15" id="KW-0720">Serine protease</keyword>
<evidence type="ECO:0000256" key="12">
    <source>
        <dbReference type="ARBA" id="ARBA00023026"/>
    </source>
</evidence>
<keyword evidence="13" id="KW-0865">Zymogen</keyword>
<dbReference type="HOGENOM" id="CLU_013783_3_1_1"/>
<keyword evidence="7 15" id="KW-0479">Metal-binding</keyword>
<evidence type="ECO:0000256" key="2">
    <source>
        <dbReference type="ARBA" id="ARBA00002451"/>
    </source>
</evidence>
<dbReference type="EMBL" id="KI925455">
    <property type="protein sequence ID" value="ETW85061.1"/>
    <property type="molecule type" value="Genomic_DNA"/>
</dbReference>
<evidence type="ECO:0000256" key="4">
    <source>
        <dbReference type="ARBA" id="ARBA00012462"/>
    </source>
</evidence>
<dbReference type="CDD" id="cd04056">
    <property type="entry name" value="Peptidases_S53"/>
    <property type="match status" value="1"/>
</dbReference>
<keyword evidence="12" id="KW-0843">Virulence</keyword>
<dbReference type="CDD" id="cd11377">
    <property type="entry name" value="Pro-peptidase_S53"/>
    <property type="match status" value="1"/>
</dbReference>
<dbReference type="Gene3D" id="3.40.50.200">
    <property type="entry name" value="Peptidase S8/S53 domain"/>
    <property type="match status" value="1"/>
</dbReference>
<feature type="domain" description="Peptidase S53" evidence="16">
    <location>
        <begin position="189"/>
        <end position="543"/>
    </location>
</feature>
<evidence type="ECO:0000259" key="16">
    <source>
        <dbReference type="PROSITE" id="PS51695"/>
    </source>
</evidence>
<keyword evidence="9 15" id="KW-0378">Hydrolase</keyword>
<keyword evidence="18" id="KW-1185">Reference proteome</keyword>
<evidence type="ECO:0000256" key="3">
    <source>
        <dbReference type="ARBA" id="ARBA00004239"/>
    </source>
</evidence>
<dbReference type="InterPro" id="IPR030400">
    <property type="entry name" value="Sedolisin_dom"/>
</dbReference>
<evidence type="ECO:0000256" key="9">
    <source>
        <dbReference type="ARBA" id="ARBA00022801"/>
    </source>
</evidence>
<comment type="function">
    <text evidence="2">Secreted tripeptidyl-peptidase which degrades proteins at acidic pHs and is involved in virulence.</text>
</comment>
<accession>W4KJ11</accession>
<keyword evidence="14" id="KW-0325">Glycoprotein</keyword>
<dbReference type="eggNOG" id="ENOG502QR6D">
    <property type="taxonomic scope" value="Eukaryota"/>
</dbReference>
<dbReference type="FunFam" id="3.40.50.200:FF:000015">
    <property type="entry name" value="Tripeptidyl peptidase A"/>
    <property type="match status" value="1"/>
</dbReference>
<dbReference type="KEGG" id="hir:HETIRDRAFT_44412"/>
<dbReference type="SUPFAM" id="SSF52743">
    <property type="entry name" value="Subtilisin-like"/>
    <property type="match status" value="1"/>
</dbReference>
<evidence type="ECO:0000256" key="1">
    <source>
        <dbReference type="ARBA" id="ARBA00001910"/>
    </source>
</evidence>
<evidence type="ECO:0000256" key="10">
    <source>
        <dbReference type="ARBA" id="ARBA00022825"/>
    </source>
</evidence>
<dbReference type="InParanoid" id="W4KJ11"/>
<feature type="active site" description="Charge relay system" evidence="15">
    <location>
        <position position="269"/>
    </location>
</feature>
<sequence>MRLHERREVIPRGFVKTAAAPASQMLNLRLALVQSDPQGLEDALYAVSTPSSALYGQFLTKEEVEAFVAPKEETVELVTTWLAAHGLTPRTISPAGDWLAVDVSVAQANELFAAEFATFTHVDTGKEAVRTLEYSIPASLQGHLDLVHPTTTFPTQLSRAPLASIPIPKGIIPAVNLSSDAVPASCNTLITPACLQALYGIPTTLATQSSNKLGVSGFIDQFANSADLRQFLTALRPDLSPSTSFTLQTLDGGTNTQTRSQAGIEADLDTQYTIGVASGVPTVFISVGDNTNDGVFGFLDIINFLLSETSPPQVLTTSYGADESDVSRSLANNLCNAYAQLGARGTSIFFSSGDGGVSGGQSQSCTTFIPPFPAGCPFITTVGATTGVPETAADFSSGGFSNYFGTPSYQTSAHATYLNAIGSTNSGKFNASGRGFPDVSAMGENVEIVWDAETGTVAGTSCSSPIFASVVALLNDELIAAGKSPLGFLNPFLYSTGASALNDITTGNNPGCNTNGFSARAGWDPVTGLGTPNFAALRTAVGL</sequence>
<dbReference type="OrthoDB" id="409122at2759"/>
<comment type="catalytic activity">
    <reaction evidence="1">
        <text>Release of an N-terminal tripeptide from a polypeptide.</text>
        <dbReference type="EC" id="3.4.14.10"/>
    </reaction>
</comment>
<dbReference type="GO" id="GO:0006508">
    <property type="term" value="P:proteolysis"/>
    <property type="evidence" value="ECO:0007669"/>
    <property type="project" value="UniProtKB-KW"/>
</dbReference>
<feature type="active site" description="Charge relay system" evidence="15">
    <location>
        <position position="265"/>
    </location>
</feature>
<evidence type="ECO:0000256" key="8">
    <source>
        <dbReference type="ARBA" id="ARBA00022729"/>
    </source>
</evidence>
<dbReference type="STRING" id="747525.W4KJ11"/>
<dbReference type="SMART" id="SM00944">
    <property type="entry name" value="Pro-kuma_activ"/>
    <property type="match status" value="1"/>
</dbReference>
<dbReference type="SUPFAM" id="SSF54897">
    <property type="entry name" value="Protease propeptides/inhibitors"/>
    <property type="match status" value="1"/>
</dbReference>
<dbReference type="PANTHER" id="PTHR14218:SF10">
    <property type="entry name" value="PEPTIDASE S53 DOMAIN-CONTAINING PROTEIN"/>
    <property type="match status" value="1"/>
</dbReference>
<evidence type="ECO:0000256" key="15">
    <source>
        <dbReference type="PROSITE-ProRule" id="PRU01032"/>
    </source>
</evidence>
<dbReference type="GeneID" id="20675562"/>
<dbReference type="Pfam" id="PF09286">
    <property type="entry name" value="Pro-kuma_activ"/>
    <property type="match status" value="1"/>
</dbReference>
<proteinExistence type="predicted"/>
<dbReference type="Proteomes" id="UP000030671">
    <property type="component" value="Unassembled WGS sequence"/>
</dbReference>
<evidence type="ECO:0000313" key="17">
    <source>
        <dbReference type="EMBL" id="ETW85061.1"/>
    </source>
</evidence>
<dbReference type="InterPro" id="IPR050819">
    <property type="entry name" value="Tripeptidyl-peptidase_I"/>
</dbReference>
<feature type="binding site" evidence="15">
    <location>
        <position position="504"/>
    </location>
    <ligand>
        <name>Ca(2+)</name>
        <dbReference type="ChEBI" id="CHEBI:29108"/>
    </ligand>
</feature>
<evidence type="ECO:0000313" key="18">
    <source>
        <dbReference type="Proteomes" id="UP000030671"/>
    </source>
</evidence>
<dbReference type="AlphaFoldDB" id="W4KJ11"/>
<dbReference type="PANTHER" id="PTHR14218">
    <property type="entry name" value="PROTEASE S8 TRIPEPTIDYL PEPTIDASE I CLN2"/>
    <property type="match status" value="1"/>
</dbReference>
<dbReference type="GO" id="GO:0004252">
    <property type="term" value="F:serine-type endopeptidase activity"/>
    <property type="evidence" value="ECO:0007669"/>
    <property type="project" value="UniProtKB-UniRule"/>
</dbReference>